<evidence type="ECO:0000256" key="9">
    <source>
        <dbReference type="ARBA" id="ARBA00022514"/>
    </source>
</evidence>
<comment type="similarity">
    <text evidence="5">Belongs to the IL-1 family. Highly divergent.</text>
</comment>
<organism evidence="18 19">
    <name type="scientific">Tupaia chinensis</name>
    <name type="common">Chinese tree shrew</name>
    <name type="synonym">Tupaia belangeri chinensis</name>
    <dbReference type="NCBI Taxonomy" id="246437"/>
    <lineage>
        <taxon>Eukaryota</taxon>
        <taxon>Metazoa</taxon>
        <taxon>Chordata</taxon>
        <taxon>Craniata</taxon>
        <taxon>Vertebrata</taxon>
        <taxon>Euteleostomi</taxon>
        <taxon>Mammalia</taxon>
        <taxon>Eutheria</taxon>
        <taxon>Euarchontoglires</taxon>
        <taxon>Scandentia</taxon>
        <taxon>Tupaiidae</taxon>
        <taxon>Tupaia</taxon>
    </lineage>
</organism>
<comment type="subcellular location">
    <subcellularLocation>
        <location evidence="2">Chromosome</location>
    </subcellularLocation>
    <subcellularLocation>
        <location evidence="3">Cytoplasmic vesicle</location>
        <location evidence="3">Secretory vesicle</location>
    </subcellularLocation>
    <subcellularLocation>
        <location evidence="1">Nucleus</location>
    </subcellularLocation>
    <subcellularLocation>
        <location evidence="4">Secreted</location>
    </subcellularLocation>
</comment>
<dbReference type="STRING" id="246437.L9L299"/>
<keyword evidence="9" id="KW-0202">Cytokine</keyword>
<evidence type="ECO:0000256" key="12">
    <source>
        <dbReference type="ARBA" id="ARBA00023242"/>
    </source>
</evidence>
<feature type="compositionally biased region" description="Polar residues" evidence="16">
    <location>
        <begin position="1"/>
        <end position="17"/>
    </location>
</feature>
<dbReference type="PANTHER" id="PTHR21114">
    <property type="entry name" value="DVS27 PROTEIN"/>
    <property type="match status" value="1"/>
</dbReference>
<evidence type="ECO:0000259" key="17">
    <source>
        <dbReference type="Pfam" id="PF15095"/>
    </source>
</evidence>
<feature type="domain" description="Interleukin 33 C-terminal" evidence="17">
    <location>
        <begin position="66"/>
        <end position="116"/>
    </location>
</feature>
<dbReference type="GO" id="GO:0005694">
    <property type="term" value="C:chromosome"/>
    <property type="evidence" value="ECO:0007669"/>
    <property type="project" value="UniProtKB-SubCell"/>
</dbReference>
<dbReference type="InterPro" id="IPR053902">
    <property type="entry name" value="IL33_C"/>
</dbReference>
<dbReference type="Pfam" id="PF15095">
    <property type="entry name" value="IL33_bt"/>
    <property type="match status" value="1"/>
</dbReference>
<dbReference type="PANTHER" id="PTHR21114:SF0">
    <property type="entry name" value="INTERLEUKIN-33"/>
    <property type="match status" value="1"/>
</dbReference>
<dbReference type="EMBL" id="KB320535">
    <property type="protein sequence ID" value="ELW69325.1"/>
    <property type="molecule type" value="Genomic_DNA"/>
</dbReference>
<evidence type="ECO:0000256" key="1">
    <source>
        <dbReference type="ARBA" id="ARBA00004123"/>
    </source>
</evidence>
<reference evidence="19" key="2">
    <citation type="journal article" date="2013" name="Nat. Commun.">
        <title>Genome of the Chinese tree shrew.</title>
        <authorList>
            <person name="Fan Y."/>
            <person name="Huang Z.Y."/>
            <person name="Cao C.C."/>
            <person name="Chen C.S."/>
            <person name="Chen Y.X."/>
            <person name="Fan D.D."/>
            <person name="He J."/>
            <person name="Hou H.L."/>
            <person name="Hu L."/>
            <person name="Hu X.T."/>
            <person name="Jiang X.T."/>
            <person name="Lai R."/>
            <person name="Lang Y.S."/>
            <person name="Liang B."/>
            <person name="Liao S.G."/>
            <person name="Mu D."/>
            <person name="Ma Y.Y."/>
            <person name="Niu Y.Y."/>
            <person name="Sun X.Q."/>
            <person name="Xia J.Q."/>
            <person name="Xiao J."/>
            <person name="Xiong Z.Q."/>
            <person name="Xu L."/>
            <person name="Yang L."/>
            <person name="Zhang Y."/>
            <person name="Zhao W."/>
            <person name="Zhao X.D."/>
            <person name="Zheng Y.T."/>
            <person name="Zhou J.M."/>
            <person name="Zhu Y.B."/>
            <person name="Zhang G.J."/>
            <person name="Wang J."/>
            <person name="Yao Y.G."/>
        </authorList>
    </citation>
    <scope>NUCLEOTIDE SEQUENCE [LARGE SCALE GENOMIC DNA]</scope>
</reference>
<evidence type="ECO:0000313" key="19">
    <source>
        <dbReference type="Proteomes" id="UP000011518"/>
    </source>
</evidence>
<dbReference type="InterPro" id="IPR026145">
    <property type="entry name" value="IL-33"/>
</dbReference>
<name>L9L299_TUPCH</name>
<dbReference type="GO" id="GO:0005125">
    <property type="term" value="F:cytokine activity"/>
    <property type="evidence" value="ECO:0007669"/>
    <property type="project" value="UniProtKB-KW"/>
</dbReference>
<keyword evidence="12" id="KW-0539">Nucleus</keyword>
<keyword evidence="10" id="KW-0964">Secreted</keyword>
<comment type="subunit">
    <text evidence="15">Forms a 1:1:1 heterotrimeric complex with its primary high-affinity receptor IL1RL1 and the coreceptor IL1RAP. Interacts with cargo receptor TMED10; the interaction mediates the translocation from the cytoplasm into the ERGIC (endoplasmic reticulum-Golgi intermediate compartment) and thereby secretion.</text>
</comment>
<dbReference type="GO" id="GO:0050729">
    <property type="term" value="P:positive regulation of inflammatory response"/>
    <property type="evidence" value="ECO:0007669"/>
    <property type="project" value="TreeGrafter"/>
</dbReference>
<evidence type="ECO:0000256" key="6">
    <source>
        <dbReference type="ARBA" id="ARBA00016804"/>
    </source>
</evidence>
<evidence type="ECO:0000256" key="8">
    <source>
        <dbReference type="ARBA" id="ARBA00022490"/>
    </source>
</evidence>
<proteinExistence type="inferred from homology"/>
<dbReference type="Proteomes" id="UP000011518">
    <property type="component" value="Unassembled WGS sequence"/>
</dbReference>
<keyword evidence="7" id="KW-0158">Chromosome</keyword>
<dbReference type="GO" id="GO:0005615">
    <property type="term" value="C:extracellular space"/>
    <property type="evidence" value="ECO:0007669"/>
    <property type="project" value="UniProtKB-KW"/>
</dbReference>
<dbReference type="GO" id="GO:0005634">
    <property type="term" value="C:nucleus"/>
    <property type="evidence" value="ECO:0007669"/>
    <property type="project" value="UniProtKB-SubCell"/>
</dbReference>
<evidence type="ECO:0000256" key="15">
    <source>
        <dbReference type="ARBA" id="ARBA00046367"/>
    </source>
</evidence>
<evidence type="ECO:0000256" key="4">
    <source>
        <dbReference type="ARBA" id="ARBA00004613"/>
    </source>
</evidence>
<comment type="function">
    <text evidence="14">In quiescent endothelia the uncleaved form is constitutively and abundantly expressed, and acts as a chromatin-associated nuclear factor with transcriptional repressor properties, it may sequester nuclear NF-kappaB/RELA, lowering expression of its targets. This form is rapidely lost upon angiogenic or pro-inflammatory activation.</text>
</comment>
<reference evidence="19" key="1">
    <citation type="submission" date="2012-07" db="EMBL/GenBank/DDBJ databases">
        <title>Genome of the Chinese tree shrew, a rising model animal genetically related to primates.</title>
        <authorList>
            <person name="Zhang G."/>
            <person name="Fan Y."/>
            <person name="Yao Y."/>
            <person name="Huang Z."/>
        </authorList>
    </citation>
    <scope>NUCLEOTIDE SEQUENCE [LARGE SCALE GENOMIC DNA]</scope>
</reference>
<evidence type="ECO:0000256" key="14">
    <source>
        <dbReference type="ARBA" id="ARBA00045203"/>
    </source>
</evidence>
<dbReference type="Gene3D" id="2.80.10.50">
    <property type="match status" value="1"/>
</dbReference>
<evidence type="ECO:0000256" key="5">
    <source>
        <dbReference type="ARBA" id="ARBA00007933"/>
    </source>
</evidence>
<keyword evidence="13" id="KW-0968">Cytoplasmic vesicle</keyword>
<evidence type="ECO:0000256" key="13">
    <source>
        <dbReference type="ARBA" id="ARBA00023329"/>
    </source>
</evidence>
<dbReference type="GO" id="GO:0001819">
    <property type="term" value="P:positive regulation of cytokine production"/>
    <property type="evidence" value="ECO:0007669"/>
    <property type="project" value="TreeGrafter"/>
</dbReference>
<evidence type="ECO:0000256" key="11">
    <source>
        <dbReference type="ARBA" id="ARBA00023163"/>
    </source>
</evidence>
<evidence type="ECO:0000256" key="7">
    <source>
        <dbReference type="ARBA" id="ARBA00022454"/>
    </source>
</evidence>
<evidence type="ECO:0000313" key="18">
    <source>
        <dbReference type="EMBL" id="ELW69325.1"/>
    </source>
</evidence>
<sequence length="120" mass="13522">MKYPTTQISLGKPNSTAGRALAKSNKLRRRKHKEPVFAAAPQQAAIARLASDTPGFYREHITSGRGISLLTGFSAFLSTYDDQFIKIVQEEGQYVMYVEDLMKDQKKGRVFPFVYNDAMI</sequence>
<gene>
    <name evidence="18" type="ORF">TREES_T100016820</name>
</gene>
<protein>
    <recommendedName>
        <fullName evidence="6">Interleukin-33</fullName>
    </recommendedName>
</protein>
<evidence type="ECO:0000256" key="16">
    <source>
        <dbReference type="SAM" id="MobiDB-lite"/>
    </source>
</evidence>
<keyword evidence="19" id="KW-1185">Reference proteome</keyword>
<evidence type="ECO:0000256" key="2">
    <source>
        <dbReference type="ARBA" id="ARBA00004286"/>
    </source>
</evidence>
<dbReference type="GO" id="GO:0030133">
    <property type="term" value="C:transport vesicle"/>
    <property type="evidence" value="ECO:0007669"/>
    <property type="project" value="UniProtKB-SubCell"/>
</dbReference>
<dbReference type="InParanoid" id="L9L299"/>
<evidence type="ECO:0000256" key="3">
    <source>
        <dbReference type="ARBA" id="ARBA00004398"/>
    </source>
</evidence>
<feature type="region of interest" description="Disordered" evidence="16">
    <location>
        <begin position="1"/>
        <end position="27"/>
    </location>
</feature>
<keyword evidence="8" id="KW-0963">Cytoplasm</keyword>
<evidence type="ECO:0000256" key="10">
    <source>
        <dbReference type="ARBA" id="ARBA00022525"/>
    </source>
</evidence>
<keyword evidence="11" id="KW-0804">Transcription</keyword>
<accession>L9L299</accession>
<dbReference type="AlphaFoldDB" id="L9L299"/>